<dbReference type="InterPro" id="IPR038332">
    <property type="entry name" value="PPE_sf"/>
</dbReference>
<evidence type="ECO:0000313" key="2">
    <source>
        <dbReference type="EMBL" id="VDM88725.1"/>
    </source>
</evidence>
<dbReference type="Pfam" id="PF00934">
    <property type="entry name" value="PE"/>
    <property type="match status" value="1"/>
</dbReference>
<organism evidence="2 3">
    <name type="scientific">Mycobacterium basiliense</name>
    <dbReference type="NCBI Taxonomy" id="2094119"/>
    <lineage>
        <taxon>Bacteria</taxon>
        <taxon>Bacillati</taxon>
        <taxon>Actinomycetota</taxon>
        <taxon>Actinomycetes</taxon>
        <taxon>Mycobacteriales</taxon>
        <taxon>Mycobacteriaceae</taxon>
        <taxon>Mycobacterium</taxon>
    </lineage>
</organism>
<dbReference type="OrthoDB" id="4761540at2"/>
<name>A0A447GE44_9MYCO</name>
<dbReference type="KEGG" id="mbai:MB901379_02289"/>
<dbReference type="Gene3D" id="1.10.287.850">
    <property type="entry name" value="HP0062-like domain"/>
    <property type="match status" value="1"/>
</dbReference>
<protein>
    <submittedName>
        <fullName evidence="2">PE family protein</fullName>
    </submittedName>
</protein>
<dbReference type="RefSeq" id="WP_158016731.1">
    <property type="nucleotide sequence ID" value="NZ_CBCSKE010000001.1"/>
</dbReference>
<accession>A0A447GE44</accession>
<proteinExistence type="predicted"/>
<reference evidence="3" key="1">
    <citation type="submission" date="2018-02" db="EMBL/GenBank/DDBJ databases">
        <authorList>
            <person name="Seth-Smith MB H."/>
            <person name="Seth-Smith H."/>
        </authorList>
    </citation>
    <scope>NUCLEOTIDE SEQUENCE [LARGE SCALE GENOMIC DNA]</scope>
</reference>
<feature type="domain" description="PE" evidence="1">
    <location>
        <begin position="4"/>
        <end position="93"/>
    </location>
</feature>
<dbReference type="Proteomes" id="UP000269998">
    <property type="component" value="Chromosome"/>
</dbReference>
<gene>
    <name evidence="2" type="ORF">MB901379_02289</name>
</gene>
<evidence type="ECO:0000259" key="1">
    <source>
        <dbReference type="Pfam" id="PF00934"/>
    </source>
</evidence>
<sequence length="528" mass="51670">MSFVSTVPDMVTAAAGDLAGIRSALGEATAAAAIPTTEVAAAAADEISLAVSRLFGSFAQDFQLVSAQAAAFHAEFVALLNTGAGAYVSAELVNAQQTLINLINAPAQALLGYPLIDVGAATPSQVVPVVPAVGAAVGGAVGGVTATAGAGVATATGAVTDAGAAVAVAAPATLTAAQGSAASLLRIPASLETAAGSALSVSGVSGALQALGVSTPALLQSSAAAAAPAATVGGAYQDLFTNTWANLQSLGATWDADPAPFLSQFLDNQLVYANTIGTSLSSAAQDFGAGLVALPSAYQAAFQALAAGDVTGAVETLGKGYLNLVFTGFDYSNVPVVTINGALGDLLPIVGIPGLISQNMTNVLVTLTDTSILANISLLDPSFTTGLPLTLALDAIGAPIVTGQAALQSATTFINAVQTGDIGGAVGALIDAPAVIANGFLNGEATITLDLPTDLFTFPGFTTESLTSDIPVGGILTPLQPVQATAVLKPIVGPPIQQTVQLGGTQFGGIIPGLLNGSAQLANAIKLS</sequence>
<dbReference type="AlphaFoldDB" id="A0A447GE44"/>
<dbReference type="InterPro" id="IPR000084">
    <property type="entry name" value="PE-PGRS_N"/>
</dbReference>
<dbReference type="SUPFAM" id="SSF140459">
    <property type="entry name" value="PE/PPE dimer-like"/>
    <property type="match status" value="1"/>
</dbReference>
<dbReference type="EMBL" id="LR130759">
    <property type="protein sequence ID" value="VDM88725.1"/>
    <property type="molecule type" value="Genomic_DNA"/>
</dbReference>
<evidence type="ECO:0000313" key="3">
    <source>
        <dbReference type="Proteomes" id="UP000269998"/>
    </source>
</evidence>
<keyword evidence="3" id="KW-1185">Reference proteome</keyword>